<dbReference type="Pfam" id="PF05380">
    <property type="entry name" value="Peptidase_A17"/>
    <property type="match status" value="1"/>
</dbReference>
<dbReference type="AlphaFoldDB" id="A0A8T0FL24"/>
<dbReference type="InterPro" id="IPR000477">
    <property type="entry name" value="RT_dom"/>
</dbReference>
<evidence type="ECO:0000313" key="3">
    <source>
        <dbReference type="EMBL" id="KAF8791636.1"/>
    </source>
</evidence>
<dbReference type="SUPFAM" id="SSF56672">
    <property type="entry name" value="DNA/RNA polymerases"/>
    <property type="match status" value="1"/>
</dbReference>
<feature type="domain" description="Reverse transcriptase" evidence="2">
    <location>
        <begin position="1"/>
        <end position="222"/>
    </location>
</feature>
<dbReference type="Pfam" id="PF00078">
    <property type="entry name" value="RVT_1"/>
    <property type="match status" value="1"/>
</dbReference>
<protein>
    <submittedName>
        <fullName evidence="3">Putative RNA-directed DNA polymerase like protein</fullName>
    </submittedName>
</protein>
<keyword evidence="3" id="KW-0695">RNA-directed DNA polymerase</keyword>
<gene>
    <name evidence="3" type="ORF">HNY73_006477</name>
</gene>
<name>A0A8T0FL24_ARGBR</name>
<keyword evidence="4" id="KW-1185">Reference proteome</keyword>
<accession>A0A8T0FL24</accession>
<sequence length="452" mass="51556">MNWLIRERKLHFYQTAYRAHHITMDQLFYLCRSIIGGLQKKSHEETVAVFLDLSSAFDRVWLHKLVHIAHEVGIEGHALVWINDFLRNRHFSVRFNGELSKTRRTYAGVPQGSVLSPLLFLLYMNIIDAYIHKSTKIACYAYNIAIWTTNYDLKTSQKFLNLCLKGIVTWAKDLKLTINPNKSNYCVFSTDRKNHRTFQPVLKIQNTIIGRVENPKYLGAILDPELRFTKRMKTTANKDVKSNSPRVSDPKPNDKQTANHPSEGDIFQGEETQCNKLTAPQRPVSSITSLNNSKFVSLLLTAKVLLDNSEGDSFLFRALLDSVSESSFESAYACVIYAVQRTNNGVIEVTTLAAKSKVAPLKPVSIPRLKLNGVPLTFEILDLIPQSIWKYVPSKENPEVCILRICQTVAYDGRALLPYHHQRLIGQSNQYSKTLTLSLKKAKKLHVYLLQF</sequence>
<evidence type="ECO:0000259" key="2">
    <source>
        <dbReference type="PROSITE" id="PS50878"/>
    </source>
</evidence>
<evidence type="ECO:0000256" key="1">
    <source>
        <dbReference type="SAM" id="MobiDB-lite"/>
    </source>
</evidence>
<reference evidence="3" key="1">
    <citation type="journal article" date="2020" name="bioRxiv">
        <title>Chromosome-level reference genome of the European wasp spider Argiope bruennichi: a resource for studies on range expansion and evolutionary adaptation.</title>
        <authorList>
            <person name="Sheffer M.M."/>
            <person name="Hoppe A."/>
            <person name="Krehenwinkel H."/>
            <person name="Uhl G."/>
            <person name="Kuss A.W."/>
            <person name="Jensen L."/>
            <person name="Jensen C."/>
            <person name="Gillespie R.G."/>
            <person name="Hoff K.J."/>
            <person name="Prost S."/>
        </authorList>
    </citation>
    <scope>NUCLEOTIDE SEQUENCE</scope>
</reference>
<proteinExistence type="predicted"/>
<dbReference type="GO" id="GO:0003964">
    <property type="term" value="F:RNA-directed DNA polymerase activity"/>
    <property type="evidence" value="ECO:0007669"/>
    <property type="project" value="UniProtKB-KW"/>
</dbReference>
<organism evidence="3 4">
    <name type="scientific">Argiope bruennichi</name>
    <name type="common">Wasp spider</name>
    <name type="synonym">Aranea bruennichi</name>
    <dbReference type="NCBI Taxonomy" id="94029"/>
    <lineage>
        <taxon>Eukaryota</taxon>
        <taxon>Metazoa</taxon>
        <taxon>Ecdysozoa</taxon>
        <taxon>Arthropoda</taxon>
        <taxon>Chelicerata</taxon>
        <taxon>Arachnida</taxon>
        <taxon>Araneae</taxon>
        <taxon>Araneomorphae</taxon>
        <taxon>Entelegynae</taxon>
        <taxon>Araneoidea</taxon>
        <taxon>Araneidae</taxon>
        <taxon>Argiope</taxon>
    </lineage>
</organism>
<evidence type="ECO:0000313" key="4">
    <source>
        <dbReference type="Proteomes" id="UP000807504"/>
    </source>
</evidence>
<dbReference type="PROSITE" id="PS50878">
    <property type="entry name" value="RT_POL"/>
    <property type="match status" value="1"/>
</dbReference>
<dbReference type="Proteomes" id="UP000807504">
    <property type="component" value="Unassembled WGS sequence"/>
</dbReference>
<dbReference type="EMBL" id="JABXBU010000011">
    <property type="protein sequence ID" value="KAF8791636.1"/>
    <property type="molecule type" value="Genomic_DNA"/>
</dbReference>
<dbReference type="CDD" id="cd01650">
    <property type="entry name" value="RT_nLTR_like"/>
    <property type="match status" value="1"/>
</dbReference>
<dbReference type="InterPro" id="IPR043502">
    <property type="entry name" value="DNA/RNA_pol_sf"/>
</dbReference>
<dbReference type="PANTHER" id="PTHR33481:SF1">
    <property type="entry name" value="ENDONUCLEASE_EXONUCLEASE_PHOSPHATASE DOMAIN-CONTAINING PROTEIN-RELATED"/>
    <property type="match status" value="1"/>
</dbReference>
<dbReference type="PANTHER" id="PTHR33481">
    <property type="entry name" value="REVERSE TRANSCRIPTASE"/>
    <property type="match status" value="1"/>
</dbReference>
<keyword evidence="3" id="KW-0548">Nucleotidyltransferase</keyword>
<comment type="caution">
    <text evidence="3">The sequence shown here is derived from an EMBL/GenBank/DDBJ whole genome shotgun (WGS) entry which is preliminary data.</text>
</comment>
<reference evidence="3" key="2">
    <citation type="submission" date="2020-06" db="EMBL/GenBank/DDBJ databases">
        <authorList>
            <person name="Sheffer M."/>
        </authorList>
    </citation>
    <scope>NUCLEOTIDE SEQUENCE</scope>
</reference>
<dbReference type="InterPro" id="IPR008042">
    <property type="entry name" value="Retrotrans_Pao"/>
</dbReference>
<keyword evidence="3" id="KW-0808">Transferase</keyword>
<feature type="region of interest" description="Disordered" evidence="1">
    <location>
        <begin position="233"/>
        <end position="267"/>
    </location>
</feature>